<comment type="caution">
    <text evidence="2">The sequence shown here is derived from an EMBL/GenBank/DDBJ whole genome shotgun (WGS) entry which is preliminary data.</text>
</comment>
<gene>
    <name evidence="2" type="ORF">Pfra01_001946500</name>
</gene>
<dbReference type="Proteomes" id="UP001165121">
    <property type="component" value="Unassembled WGS sequence"/>
</dbReference>
<dbReference type="AlphaFoldDB" id="A0A9W6Y0Q9"/>
<keyword evidence="3" id="KW-1185">Reference proteome</keyword>
<evidence type="ECO:0000313" key="3">
    <source>
        <dbReference type="Proteomes" id="UP001165121"/>
    </source>
</evidence>
<dbReference type="EMBL" id="BSXT01002515">
    <property type="protein sequence ID" value="GMF49338.1"/>
    <property type="molecule type" value="Genomic_DNA"/>
</dbReference>
<accession>A0A9W6Y0Q9</accession>
<dbReference type="OrthoDB" id="103789at2759"/>
<protein>
    <submittedName>
        <fullName evidence="2">Unnamed protein product</fullName>
    </submittedName>
</protein>
<proteinExistence type="predicted"/>
<reference evidence="2" key="1">
    <citation type="submission" date="2023-04" db="EMBL/GenBank/DDBJ databases">
        <title>Phytophthora fragariaefolia NBRC 109709.</title>
        <authorList>
            <person name="Ichikawa N."/>
            <person name="Sato H."/>
            <person name="Tonouchi N."/>
        </authorList>
    </citation>
    <scope>NUCLEOTIDE SEQUENCE</scope>
    <source>
        <strain evidence="2">NBRC 109709</strain>
    </source>
</reference>
<evidence type="ECO:0000313" key="2">
    <source>
        <dbReference type="EMBL" id="GMF49338.1"/>
    </source>
</evidence>
<feature type="region of interest" description="Disordered" evidence="1">
    <location>
        <begin position="110"/>
        <end position="134"/>
    </location>
</feature>
<evidence type="ECO:0000256" key="1">
    <source>
        <dbReference type="SAM" id="MobiDB-lite"/>
    </source>
</evidence>
<organism evidence="2 3">
    <name type="scientific">Phytophthora fragariaefolia</name>
    <dbReference type="NCBI Taxonomy" id="1490495"/>
    <lineage>
        <taxon>Eukaryota</taxon>
        <taxon>Sar</taxon>
        <taxon>Stramenopiles</taxon>
        <taxon>Oomycota</taxon>
        <taxon>Peronosporomycetes</taxon>
        <taxon>Peronosporales</taxon>
        <taxon>Peronosporaceae</taxon>
        <taxon>Phytophthora</taxon>
    </lineage>
</organism>
<sequence>MSHWGLELRKVQRDEDGLDAILGAGITPCEHQGELAQGLINCNQPNLQWRLVENKTLKVKFKSVQLVHVKRDYNQAADYVTSKTLVLGESWQVEDAEELRYLEQVSQIPEKLTKSKASPNVPSRRSPGRIRPTR</sequence>
<name>A0A9W6Y0Q9_9STRA</name>